<keyword evidence="1" id="KW-0732">Signal</keyword>
<accession>A0A9W5TAH2</accession>
<organism evidence="3 4">
    <name type="scientific">Babesia ovis</name>
    <dbReference type="NCBI Taxonomy" id="5869"/>
    <lineage>
        <taxon>Eukaryota</taxon>
        <taxon>Sar</taxon>
        <taxon>Alveolata</taxon>
        <taxon>Apicomplexa</taxon>
        <taxon>Aconoidasida</taxon>
        <taxon>Piroplasmida</taxon>
        <taxon>Babesiidae</taxon>
        <taxon>Babesia</taxon>
    </lineage>
</organism>
<dbReference type="AlphaFoldDB" id="A0A9W5TAH2"/>
<dbReference type="PANTHER" id="PTHR45815">
    <property type="entry name" value="PROTEIN DISULFIDE-ISOMERASE A6"/>
    <property type="match status" value="1"/>
</dbReference>
<name>A0A9W5TAH2_BABOV</name>
<evidence type="ECO:0000313" key="4">
    <source>
        <dbReference type="Proteomes" id="UP001057455"/>
    </source>
</evidence>
<evidence type="ECO:0000313" key="3">
    <source>
        <dbReference type="EMBL" id="GFE54091.1"/>
    </source>
</evidence>
<keyword evidence="4" id="KW-1185">Reference proteome</keyword>
<dbReference type="CDD" id="cd02961">
    <property type="entry name" value="PDI_a_family"/>
    <property type="match status" value="2"/>
</dbReference>
<reference evidence="3" key="1">
    <citation type="submission" date="2019-12" db="EMBL/GenBank/DDBJ databases">
        <title>Genome sequence of Babesia ovis.</title>
        <authorList>
            <person name="Yamagishi J."/>
            <person name="Sevinc F."/>
            <person name="Xuan X."/>
        </authorList>
    </citation>
    <scope>NUCLEOTIDE SEQUENCE</scope>
    <source>
        <strain evidence="3">Selcuk</strain>
    </source>
</reference>
<dbReference type="Gene3D" id="3.40.30.10">
    <property type="entry name" value="Glutaredoxin"/>
    <property type="match status" value="2"/>
</dbReference>
<proteinExistence type="predicted"/>
<dbReference type="GO" id="GO:0016853">
    <property type="term" value="F:isomerase activity"/>
    <property type="evidence" value="ECO:0007669"/>
    <property type="project" value="UniProtKB-KW"/>
</dbReference>
<dbReference type="InterPro" id="IPR036249">
    <property type="entry name" value="Thioredoxin-like_sf"/>
</dbReference>
<feature type="domain" description="Thioredoxin" evidence="2">
    <location>
        <begin position="138"/>
        <end position="265"/>
    </location>
</feature>
<dbReference type="GO" id="GO:0034976">
    <property type="term" value="P:response to endoplasmic reticulum stress"/>
    <property type="evidence" value="ECO:0007669"/>
    <property type="project" value="TreeGrafter"/>
</dbReference>
<evidence type="ECO:0000259" key="2">
    <source>
        <dbReference type="PROSITE" id="PS51352"/>
    </source>
</evidence>
<dbReference type="Proteomes" id="UP001057455">
    <property type="component" value="Unassembled WGS sequence"/>
</dbReference>
<evidence type="ECO:0000256" key="1">
    <source>
        <dbReference type="SAM" id="SignalP"/>
    </source>
</evidence>
<dbReference type="PRINTS" id="PR00421">
    <property type="entry name" value="THIOREDOXIN"/>
</dbReference>
<dbReference type="GO" id="GO:0005788">
    <property type="term" value="C:endoplasmic reticulum lumen"/>
    <property type="evidence" value="ECO:0007669"/>
    <property type="project" value="TreeGrafter"/>
</dbReference>
<dbReference type="EMBL" id="BLIY01000009">
    <property type="protein sequence ID" value="GFE54091.1"/>
    <property type="molecule type" value="Genomic_DNA"/>
</dbReference>
<feature type="domain" description="Thioredoxin" evidence="2">
    <location>
        <begin position="5"/>
        <end position="136"/>
    </location>
</feature>
<dbReference type="InterPro" id="IPR013766">
    <property type="entry name" value="Thioredoxin_domain"/>
</dbReference>
<feature type="chain" id="PRO_5040908178" evidence="1">
    <location>
        <begin position="22"/>
        <end position="396"/>
    </location>
</feature>
<dbReference type="Pfam" id="PF00085">
    <property type="entry name" value="Thioredoxin"/>
    <property type="match status" value="2"/>
</dbReference>
<dbReference type="InterPro" id="IPR017937">
    <property type="entry name" value="Thioredoxin_CS"/>
</dbReference>
<dbReference type="SUPFAM" id="SSF52833">
    <property type="entry name" value="Thioredoxin-like"/>
    <property type="match status" value="2"/>
</dbReference>
<dbReference type="PROSITE" id="PS00194">
    <property type="entry name" value="THIOREDOXIN_1"/>
    <property type="match status" value="1"/>
</dbReference>
<dbReference type="GO" id="GO:0015035">
    <property type="term" value="F:protein-disulfide reductase activity"/>
    <property type="evidence" value="ECO:0007669"/>
    <property type="project" value="TreeGrafter"/>
</dbReference>
<sequence>MLKLLQFCLLASAFSIPAARSALYGSSSPVITLDDSSFDSSIRHFGVTLVEFYSDTCDSCTRFAKDFEATARATMDVVKVCAVNDPSIAKRFNVTSFPTFKVFLGRGPSGQPDTADYTGSLNVADLVMFTMKNVNKHVKSKVPTPTRTDPPKSAGYPITLSESDFTNKVLNDTYNQWLIMFFAPWCGHCKALHPEWNRMATIANRVNVGSVDATIHSGLAQRYGVNGYPTIVLLPQGPKGPSKAIRYNGARKAEEILAFAKTHYRNMGPPVKVDSVSDLKQKCSGPLCLLFFLPQDSVDQHISTISQVMEKNSSLPFEFCYTLAGSHPQWERALGAFSFPSLFGLNLTKNVYSTMRKEKLTFDNINTFVSEILSGRASAIRLVASLEEEETIRNEL</sequence>
<dbReference type="PROSITE" id="PS51352">
    <property type="entry name" value="THIOREDOXIN_2"/>
    <property type="match status" value="2"/>
</dbReference>
<dbReference type="OrthoDB" id="2121326at2759"/>
<feature type="signal peptide" evidence="1">
    <location>
        <begin position="1"/>
        <end position="21"/>
    </location>
</feature>
<protein>
    <submittedName>
        <fullName evidence="3">Disulfide isomerase</fullName>
    </submittedName>
</protein>
<keyword evidence="3" id="KW-0413">Isomerase</keyword>
<dbReference type="PANTHER" id="PTHR45815:SF3">
    <property type="entry name" value="PROTEIN DISULFIDE-ISOMERASE A6"/>
    <property type="match status" value="1"/>
</dbReference>
<gene>
    <name evidence="3" type="ORF">BaOVIS_014950</name>
</gene>
<comment type="caution">
    <text evidence="3">The sequence shown here is derived from an EMBL/GenBank/DDBJ whole genome shotgun (WGS) entry which is preliminary data.</text>
</comment>